<organism evidence="5 6">
    <name type="scientific">Natrinema hispanicum</name>
    <dbReference type="NCBI Taxonomy" id="392421"/>
    <lineage>
        <taxon>Archaea</taxon>
        <taxon>Methanobacteriati</taxon>
        <taxon>Methanobacteriota</taxon>
        <taxon>Stenosarchaea group</taxon>
        <taxon>Halobacteria</taxon>
        <taxon>Halobacteriales</taxon>
        <taxon>Natrialbaceae</taxon>
        <taxon>Natrinema</taxon>
    </lineage>
</organism>
<evidence type="ECO:0000313" key="4">
    <source>
        <dbReference type="EMBL" id="SDD20569.1"/>
    </source>
</evidence>
<proteinExistence type="inferred from homology"/>
<dbReference type="Proteomes" id="UP000324021">
    <property type="component" value="Unassembled WGS sequence"/>
</dbReference>
<comment type="similarity">
    <text evidence="1">Belongs to the AB hydrolase superfamily. AB hydrolase 2 family.</text>
</comment>
<dbReference type="STRING" id="392421.SAMN04488694_11633"/>
<accession>A0A1I0I2G3</accession>
<reference evidence="6 7" key="2">
    <citation type="submission" date="2016-10" db="EMBL/GenBank/DDBJ databases">
        <authorList>
            <person name="Varghese N."/>
            <person name="Submissions S."/>
        </authorList>
    </citation>
    <scope>NUCLEOTIDE SEQUENCE [LARGE SCALE GENOMIC DNA]</scope>
    <source>
        <strain evidence="4 7">CDM_1</strain>
        <strain evidence="6">CDM_6</strain>
    </source>
</reference>
<sequence length="218" mass="22608">MDSVSGPHAGQPLLTAGAPALAANAALVACHGRGATAQGGINLFDPASRHGVAVFAPQADRSRWFPRPASASRSANEPWLSSSVDCVAAALEAARAIDVPSERTVLVGFSQGACVAAEFVRRNPARYGGLALLSGTLPGTIDELGSTSIDGSLARTPVLVGYGKADPHVDRAGVAETVRTFERADAVVDERCYSDTRHEVTDDEFAAIGTLLEEILND</sequence>
<dbReference type="PANTHER" id="PTHR10655">
    <property type="entry name" value="LYSOPHOSPHOLIPASE-RELATED"/>
    <property type="match status" value="1"/>
</dbReference>
<evidence type="ECO:0000256" key="2">
    <source>
        <dbReference type="ARBA" id="ARBA00022801"/>
    </source>
</evidence>
<evidence type="ECO:0000256" key="1">
    <source>
        <dbReference type="ARBA" id="ARBA00006499"/>
    </source>
</evidence>
<dbReference type="GO" id="GO:0016787">
    <property type="term" value="F:hydrolase activity"/>
    <property type="evidence" value="ECO:0007669"/>
    <property type="project" value="UniProtKB-KW"/>
</dbReference>
<dbReference type="EMBL" id="FMZP01000015">
    <property type="protein sequence ID" value="SDD20569.1"/>
    <property type="molecule type" value="Genomic_DNA"/>
</dbReference>
<name>A0A1I0I2G3_9EURY</name>
<evidence type="ECO:0000259" key="3">
    <source>
        <dbReference type="Pfam" id="PF02230"/>
    </source>
</evidence>
<protein>
    <submittedName>
        <fullName evidence="5">Phospholipase/carboxylesterase</fullName>
    </submittedName>
</protein>
<evidence type="ECO:0000313" key="7">
    <source>
        <dbReference type="Proteomes" id="UP000324021"/>
    </source>
</evidence>
<evidence type="ECO:0000313" key="6">
    <source>
        <dbReference type="Proteomes" id="UP000199320"/>
    </source>
</evidence>
<dbReference type="Proteomes" id="UP000199320">
    <property type="component" value="Unassembled WGS sequence"/>
</dbReference>
<keyword evidence="6" id="KW-1185">Reference proteome</keyword>
<dbReference type="SUPFAM" id="SSF53474">
    <property type="entry name" value="alpha/beta-Hydrolases"/>
    <property type="match status" value="1"/>
</dbReference>
<dbReference type="Gene3D" id="3.40.50.1820">
    <property type="entry name" value="alpha/beta hydrolase"/>
    <property type="match status" value="1"/>
</dbReference>
<dbReference type="InterPro" id="IPR003140">
    <property type="entry name" value="PLipase/COase/thioEstase"/>
</dbReference>
<dbReference type="EMBL" id="FOIC01000016">
    <property type="protein sequence ID" value="SET90795.1"/>
    <property type="molecule type" value="Genomic_DNA"/>
</dbReference>
<keyword evidence="2" id="KW-0378">Hydrolase</keyword>
<gene>
    <name evidence="5" type="ORF">SAMN04488694_11633</name>
    <name evidence="4" type="ORF">SAMN05192552_101533</name>
</gene>
<dbReference type="InterPro" id="IPR029058">
    <property type="entry name" value="AB_hydrolase_fold"/>
</dbReference>
<dbReference type="PANTHER" id="PTHR10655:SF17">
    <property type="entry name" value="LYSOPHOSPHOLIPASE-LIKE PROTEIN 1"/>
    <property type="match status" value="1"/>
</dbReference>
<dbReference type="AlphaFoldDB" id="A0A1I0I2G3"/>
<reference evidence="5" key="1">
    <citation type="submission" date="2016-10" db="EMBL/GenBank/DDBJ databases">
        <authorList>
            <person name="de Groot N.N."/>
        </authorList>
    </citation>
    <scope>NUCLEOTIDE SEQUENCE [LARGE SCALE GENOMIC DNA]</scope>
    <source>
        <strain evidence="5">CDM_6</strain>
    </source>
</reference>
<feature type="domain" description="Phospholipase/carboxylesterase/thioesterase" evidence="3">
    <location>
        <begin position="21"/>
        <end position="213"/>
    </location>
</feature>
<dbReference type="Pfam" id="PF02230">
    <property type="entry name" value="Abhydrolase_2"/>
    <property type="match status" value="1"/>
</dbReference>
<dbReference type="InterPro" id="IPR050565">
    <property type="entry name" value="LYPA1-2/EST-like"/>
</dbReference>
<evidence type="ECO:0000313" key="5">
    <source>
        <dbReference type="EMBL" id="SET90795.1"/>
    </source>
</evidence>